<evidence type="ECO:0000313" key="5">
    <source>
        <dbReference type="Proteomes" id="UP001168821"/>
    </source>
</evidence>
<evidence type="ECO:0000256" key="3">
    <source>
        <dbReference type="SAM" id="MobiDB-lite"/>
    </source>
</evidence>
<dbReference type="InterPro" id="IPR034913">
    <property type="entry name" value="mS27/PTCD2"/>
</dbReference>
<keyword evidence="5" id="KW-1185">Reference proteome</keyword>
<evidence type="ECO:0008006" key="6">
    <source>
        <dbReference type="Google" id="ProtNLM"/>
    </source>
</evidence>
<dbReference type="AlphaFoldDB" id="A0AA38IMI9"/>
<reference evidence="4" key="1">
    <citation type="journal article" date="2023" name="G3 (Bethesda)">
        <title>Whole genome assemblies of Zophobas morio and Tenebrio molitor.</title>
        <authorList>
            <person name="Kaur S."/>
            <person name="Stinson S.A."/>
            <person name="diCenzo G.C."/>
        </authorList>
    </citation>
    <scope>NUCLEOTIDE SEQUENCE</scope>
    <source>
        <strain evidence="4">QUZm001</strain>
    </source>
</reference>
<gene>
    <name evidence="4" type="ORF">Zmor_009466</name>
</gene>
<dbReference type="InterPro" id="IPR019266">
    <property type="entry name" value="Ribosomal_mS27"/>
</dbReference>
<protein>
    <recommendedName>
        <fullName evidence="6">28S ribosomal protein S27, mitochondrial</fullName>
    </recommendedName>
</protein>
<proteinExistence type="predicted"/>
<comment type="caution">
    <text evidence="4">The sequence shown here is derived from an EMBL/GenBank/DDBJ whole genome shotgun (WGS) entry which is preliminary data.</text>
</comment>
<evidence type="ECO:0000313" key="4">
    <source>
        <dbReference type="EMBL" id="KAJ3657679.1"/>
    </source>
</evidence>
<accession>A0AA38IMI9</accession>
<sequence>MFKIVNVAVRSRFTVCFHPKRTFLSQAYHCNEIWEDRLNSPLFQKVNLDLLYHELDQGFQKTRRISAVDVDIFANAVKDNLFVDELLDLVHKLRLSPDTGNALSSTSHAVIRALVSHDKDKELLDVVDDRLNYGVFLDDYTGNLLMDRFWKSKDFAAGAKIASQFMLQEDFKHPVTINFALLHCYNYLVAPGEWVQAPVPEEPEDEVKVRVKYLRNPFDDEHFDLKDPVKIVGKTLAVAAKNRDDCVHKSLRVVGLALFGREELARKEVAKNNVKLVKEVVDLLPQDVALKQELAQLDLISEDVHVVLQKQVAESVSQISEKDIANQCDVFKQWEDDRLRALEEQKQRLLTAERLAEVENLQKSLQEKEQKLWFFENEENIELAIEESSAALRHKPTKKKKIEEDYVPPEVTAKRN</sequence>
<comment type="subcellular location">
    <subcellularLocation>
        <location evidence="1">Mitochondrion</location>
    </subcellularLocation>
</comment>
<dbReference type="EMBL" id="JALNTZ010000003">
    <property type="protein sequence ID" value="KAJ3657679.1"/>
    <property type="molecule type" value="Genomic_DNA"/>
</dbReference>
<dbReference type="Pfam" id="PF10037">
    <property type="entry name" value="MRP-S27"/>
    <property type="match status" value="1"/>
</dbReference>
<name>A0AA38IMI9_9CUCU</name>
<feature type="region of interest" description="Disordered" evidence="3">
    <location>
        <begin position="393"/>
        <end position="416"/>
    </location>
</feature>
<keyword evidence="2" id="KW-0175">Coiled coil</keyword>
<dbReference type="Proteomes" id="UP001168821">
    <property type="component" value="Unassembled WGS sequence"/>
</dbReference>
<organism evidence="4 5">
    <name type="scientific">Zophobas morio</name>
    <dbReference type="NCBI Taxonomy" id="2755281"/>
    <lineage>
        <taxon>Eukaryota</taxon>
        <taxon>Metazoa</taxon>
        <taxon>Ecdysozoa</taxon>
        <taxon>Arthropoda</taxon>
        <taxon>Hexapoda</taxon>
        <taxon>Insecta</taxon>
        <taxon>Pterygota</taxon>
        <taxon>Neoptera</taxon>
        <taxon>Endopterygota</taxon>
        <taxon>Coleoptera</taxon>
        <taxon>Polyphaga</taxon>
        <taxon>Cucujiformia</taxon>
        <taxon>Tenebrionidae</taxon>
        <taxon>Zophobas</taxon>
    </lineage>
</organism>
<dbReference type="PANTHER" id="PTHR21393:SF0">
    <property type="entry name" value="SMALL RIBOSOMAL SUBUNIT PROTEIN MS27"/>
    <property type="match status" value="1"/>
</dbReference>
<evidence type="ECO:0000256" key="1">
    <source>
        <dbReference type="ARBA" id="ARBA00004173"/>
    </source>
</evidence>
<dbReference type="PANTHER" id="PTHR21393">
    <property type="entry name" value="MITOCHONDRIAL 28S RIBOSOMAL PROTEIN S27"/>
    <property type="match status" value="1"/>
</dbReference>
<dbReference type="GO" id="GO:0005739">
    <property type="term" value="C:mitochondrion"/>
    <property type="evidence" value="ECO:0007669"/>
    <property type="project" value="UniProtKB-SubCell"/>
</dbReference>
<feature type="coiled-coil region" evidence="2">
    <location>
        <begin position="339"/>
        <end position="378"/>
    </location>
</feature>
<evidence type="ECO:0000256" key="2">
    <source>
        <dbReference type="SAM" id="Coils"/>
    </source>
</evidence>